<organism evidence="7 8">
    <name type="scientific">Nicotiana attenuata</name>
    <name type="common">Coyote tobacco</name>
    <dbReference type="NCBI Taxonomy" id="49451"/>
    <lineage>
        <taxon>Eukaryota</taxon>
        <taxon>Viridiplantae</taxon>
        <taxon>Streptophyta</taxon>
        <taxon>Embryophyta</taxon>
        <taxon>Tracheophyta</taxon>
        <taxon>Spermatophyta</taxon>
        <taxon>Magnoliopsida</taxon>
        <taxon>eudicotyledons</taxon>
        <taxon>Gunneridae</taxon>
        <taxon>Pentapetalae</taxon>
        <taxon>asterids</taxon>
        <taxon>lamiids</taxon>
        <taxon>Solanales</taxon>
        <taxon>Solanaceae</taxon>
        <taxon>Nicotianoideae</taxon>
        <taxon>Nicotianeae</taxon>
        <taxon>Nicotiana</taxon>
    </lineage>
</organism>
<dbReference type="AlphaFoldDB" id="A0A314L0L6"/>
<evidence type="ECO:0000313" key="8">
    <source>
        <dbReference type="Proteomes" id="UP000187609"/>
    </source>
</evidence>
<evidence type="ECO:0000256" key="4">
    <source>
        <dbReference type="ARBA" id="ARBA00022989"/>
    </source>
</evidence>
<reference evidence="7" key="1">
    <citation type="submission" date="2016-11" db="EMBL/GenBank/DDBJ databases">
        <title>The genome of Nicotiana attenuata.</title>
        <authorList>
            <person name="Xu S."/>
            <person name="Brockmoeller T."/>
            <person name="Gaquerel E."/>
            <person name="Navarro A."/>
            <person name="Kuhl H."/>
            <person name="Gase K."/>
            <person name="Ling Z."/>
            <person name="Zhou W."/>
            <person name="Kreitzer C."/>
            <person name="Stanke M."/>
            <person name="Tang H."/>
            <person name="Lyons E."/>
            <person name="Pandey P."/>
            <person name="Pandey S.P."/>
            <person name="Timmermann B."/>
            <person name="Baldwin I.T."/>
        </authorList>
    </citation>
    <scope>NUCLEOTIDE SEQUENCE [LARGE SCALE GENOMIC DNA]</scope>
    <source>
        <strain evidence="7">UT</strain>
    </source>
</reference>
<comment type="caution">
    <text evidence="7">The sequence shown here is derived from an EMBL/GenBank/DDBJ whole genome shotgun (WGS) entry which is preliminary data.</text>
</comment>
<keyword evidence="5 6" id="KW-0472">Membrane</keyword>
<name>A0A314L0L6_NICAT</name>
<dbReference type="PANTHER" id="PTHR31585">
    <property type="entry name" value="FOLATE-BIOPTERIN TRANSPORTER 1, CHLOROPLASTIC"/>
    <property type="match status" value="1"/>
</dbReference>
<dbReference type="SUPFAM" id="SSF54518">
    <property type="entry name" value="Tubby C-terminal domain-like"/>
    <property type="match status" value="1"/>
</dbReference>
<dbReference type="EMBL" id="MJEQ01000592">
    <property type="protein sequence ID" value="OIT35191.1"/>
    <property type="molecule type" value="Genomic_DNA"/>
</dbReference>
<dbReference type="Pfam" id="PF03092">
    <property type="entry name" value="BT1"/>
    <property type="match status" value="1"/>
</dbReference>
<evidence type="ECO:0000256" key="5">
    <source>
        <dbReference type="ARBA" id="ARBA00023136"/>
    </source>
</evidence>
<dbReference type="InterPro" id="IPR038595">
    <property type="entry name" value="LOR_sf"/>
</dbReference>
<evidence type="ECO:0000256" key="1">
    <source>
        <dbReference type="ARBA" id="ARBA00004141"/>
    </source>
</evidence>
<dbReference type="InterPro" id="IPR025659">
    <property type="entry name" value="Tubby-like_C"/>
</dbReference>
<dbReference type="Gramene" id="OIT35191">
    <property type="protein sequence ID" value="OIT35191"/>
    <property type="gene ID" value="A4A49_15028"/>
</dbReference>
<evidence type="ECO:0000256" key="2">
    <source>
        <dbReference type="ARBA" id="ARBA00022448"/>
    </source>
</evidence>
<feature type="transmembrane region" description="Helical" evidence="6">
    <location>
        <begin position="74"/>
        <end position="97"/>
    </location>
</feature>
<proteinExistence type="predicted"/>
<keyword evidence="4 6" id="KW-1133">Transmembrane helix</keyword>
<dbReference type="STRING" id="49451.A0A314L0L6"/>
<dbReference type="Proteomes" id="UP000187609">
    <property type="component" value="Unassembled WGS sequence"/>
</dbReference>
<gene>
    <name evidence="7" type="ORF">A4A49_15028</name>
</gene>
<protein>
    <submittedName>
        <fullName evidence="7">Folate-biopterin transporter 3</fullName>
    </submittedName>
</protein>
<keyword evidence="2" id="KW-0813">Transport</keyword>
<accession>A0A314L0L6</accession>
<dbReference type="PANTHER" id="PTHR31585:SF46">
    <property type="entry name" value="FOLATE-BIOPTERIN TRANSPORTER 3-RELATED"/>
    <property type="match status" value="1"/>
</dbReference>
<evidence type="ECO:0000256" key="3">
    <source>
        <dbReference type="ARBA" id="ARBA00022692"/>
    </source>
</evidence>
<keyword evidence="8" id="KW-1185">Reference proteome</keyword>
<keyword evidence="3 6" id="KW-0812">Transmembrane</keyword>
<evidence type="ECO:0000256" key="6">
    <source>
        <dbReference type="SAM" id="Phobius"/>
    </source>
</evidence>
<dbReference type="GO" id="GO:0016020">
    <property type="term" value="C:membrane"/>
    <property type="evidence" value="ECO:0007669"/>
    <property type="project" value="UniProtKB-SubCell"/>
</dbReference>
<dbReference type="Gene3D" id="2.40.160.200">
    <property type="entry name" value="LURP1-related"/>
    <property type="match status" value="1"/>
</dbReference>
<evidence type="ECO:0000313" key="7">
    <source>
        <dbReference type="EMBL" id="OIT35191.1"/>
    </source>
</evidence>
<dbReference type="InterPro" id="IPR039309">
    <property type="entry name" value="BT1"/>
</dbReference>
<sequence>MQVKQKKSSCAVQFGDDVLSLVVEPHVDHSLVMALVTVYGLIQQRSIGNVCSILLNLYDKLIVDSTYFDSNIFYFFKLFLVLQLRFLGAFAMLNLSFGHNLQLASALLCLIGGSAAQAVADVTIDACVTENSISHPSLASDMQSLCGVSSSIGQLIGYTISGFLVHLIASKGVPYGKRLRDAREDSRWYLLMPFILLEAPLSGFKETADLLQDLHLDSENKSLQARDSSKQVSSVQYAPVEPGTMANGMNKPFERPTTPSIRISQGQACFTAQTDTHLQHTLLKTIMEVMMDHQAMSGMDLQAPMELKCLK</sequence>
<comment type="subcellular location">
    <subcellularLocation>
        <location evidence="1">Membrane</location>
        <topology evidence="1">Multi-pass membrane protein</topology>
    </subcellularLocation>
</comment>